<dbReference type="GeneID" id="77730454"/>
<gene>
    <name evidence="2" type="ORF">MKK02DRAFT_40752</name>
</gene>
<evidence type="ECO:0000313" key="3">
    <source>
        <dbReference type="Proteomes" id="UP001164286"/>
    </source>
</evidence>
<reference evidence="2" key="1">
    <citation type="journal article" date="2022" name="G3 (Bethesda)">
        <title>High quality genome of the basidiomycete yeast Dioszegia hungarica PDD-24b-2 isolated from cloud water.</title>
        <authorList>
            <person name="Jarrige D."/>
            <person name="Haridas S."/>
            <person name="Bleykasten-Grosshans C."/>
            <person name="Joly M."/>
            <person name="Nadalig T."/>
            <person name="Sancelme M."/>
            <person name="Vuilleumier S."/>
            <person name="Grigoriev I.V."/>
            <person name="Amato P."/>
            <person name="Bringel F."/>
        </authorList>
    </citation>
    <scope>NUCLEOTIDE SEQUENCE</scope>
    <source>
        <strain evidence="2">PDD-24b-2</strain>
    </source>
</reference>
<dbReference type="InterPro" id="IPR011333">
    <property type="entry name" value="SKP1/BTB/POZ_sf"/>
</dbReference>
<sequence>MSSSTPTPFASSPSASTQPTTAPSTHNGEETEIINGDHAEDAESSKMAEQHQEQSQSNFAHQFTDYVFNVGYLQQRWADVQLTFFNDALKLHRVILARSPFLAQYMGNAAPGTTIPLQFRDDQITAEAVHTCIHHLYNPAFHLVTALNARAVLATSLQFGGIPELVHHAYTVARDSISADTLSDWIGWISATSVSPISNGYGYSDAPPVGSGNGEEAWEDLAGGEGGWYGRYGEYSDRLKQDILDYLTITLPSSPPPASESTPPTPLAHLLPYYTPLPFPLFKRVVESPVLPFKDKQAQFTFAKKAIAARKKRAAGGQAMEEAAVLAFKSGEGGAVVEITRKSRKGRPALWKVEG</sequence>
<dbReference type="RefSeq" id="XP_052942226.1">
    <property type="nucleotide sequence ID" value="XM_053091249.1"/>
</dbReference>
<organism evidence="2 3">
    <name type="scientific">Dioszegia hungarica</name>
    <dbReference type="NCBI Taxonomy" id="4972"/>
    <lineage>
        <taxon>Eukaryota</taxon>
        <taxon>Fungi</taxon>
        <taxon>Dikarya</taxon>
        <taxon>Basidiomycota</taxon>
        <taxon>Agaricomycotina</taxon>
        <taxon>Tremellomycetes</taxon>
        <taxon>Tremellales</taxon>
        <taxon>Bulleribasidiaceae</taxon>
        <taxon>Dioszegia</taxon>
    </lineage>
</organism>
<dbReference type="PANTHER" id="PTHR47369">
    <property type="entry name" value="BTB/POZ DOMAIN-CONTAINING PROTEIN"/>
    <property type="match status" value="1"/>
</dbReference>
<evidence type="ECO:0008006" key="4">
    <source>
        <dbReference type="Google" id="ProtNLM"/>
    </source>
</evidence>
<name>A0AA38H4E6_9TREE</name>
<dbReference type="Gene3D" id="3.30.710.10">
    <property type="entry name" value="Potassium Channel Kv1.1, Chain A"/>
    <property type="match status" value="1"/>
</dbReference>
<protein>
    <recommendedName>
        <fullName evidence="4">BTB domain-containing protein</fullName>
    </recommendedName>
</protein>
<feature type="region of interest" description="Disordered" evidence="1">
    <location>
        <begin position="1"/>
        <end position="56"/>
    </location>
</feature>
<feature type="compositionally biased region" description="Low complexity" evidence="1">
    <location>
        <begin position="1"/>
        <end position="25"/>
    </location>
</feature>
<evidence type="ECO:0000256" key="1">
    <source>
        <dbReference type="SAM" id="MobiDB-lite"/>
    </source>
</evidence>
<keyword evidence="3" id="KW-1185">Reference proteome</keyword>
<evidence type="ECO:0000313" key="2">
    <source>
        <dbReference type="EMBL" id="KAI9632449.1"/>
    </source>
</evidence>
<dbReference type="PANTHER" id="PTHR47369:SF2">
    <property type="entry name" value="BTB_POZ DOMAIN-CONTAINING PROTEIN 2"/>
    <property type="match status" value="1"/>
</dbReference>
<dbReference type="Proteomes" id="UP001164286">
    <property type="component" value="Unassembled WGS sequence"/>
</dbReference>
<dbReference type="AlphaFoldDB" id="A0AA38H4E6"/>
<feature type="compositionally biased region" description="Basic and acidic residues" evidence="1">
    <location>
        <begin position="35"/>
        <end position="52"/>
    </location>
</feature>
<accession>A0AA38H4E6</accession>
<comment type="caution">
    <text evidence="2">The sequence shown here is derived from an EMBL/GenBank/DDBJ whole genome shotgun (WGS) entry which is preliminary data.</text>
</comment>
<proteinExistence type="predicted"/>
<dbReference type="CDD" id="cd18186">
    <property type="entry name" value="BTB_POZ_ZBTB_KLHL-like"/>
    <property type="match status" value="1"/>
</dbReference>
<dbReference type="EMBL" id="JAKWFO010000014">
    <property type="protein sequence ID" value="KAI9632449.1"/>
    <property type="molecule type" value="Genomic_DNA"/>
</dbReference>